<proteinExistence type="predicted"/>
<reference evidence="3" key="1">
    <citation type="submission" date="2017-04" db="EMBL/GenBank/DDBJ databases">
        <authorList>
            <person name="Varghese N."/>
            <person name="Submissions S."/>
        </authorList>
    </citation>
    <scope>NUCLEOTIDE SEQUENCE [LARGE SCALE GENOMIC DNA]</scope>
    <source>
        <strain evidence="3">Dd16</strain>
    </source>
</reference>
<sequence length="219" mass="24398">MSETPKTPEEKREAAAIRRRWITLGELLAVAAVVISALTFWNSYSERRSSDATRAAEAEERAAAKARDAERNRRITLRAAIAEDGRTLTVAPVDEDQAVQSLAIAFPKDLRAAPIDAVIEPRIESRWLRDAARAARRLSGRENQPGDRRLPVAITTRFITDGETFTDVTLYDIGYRIDGSLLGGTEVTLRGLSQLERARASNAQARLDAIWQSRRSSRR</sequence>
<dbReference type="RefSeq" id="WP_244552365.1">
    <property type="nucleotide sequence ID" value="NZ_LT840185.1"/>
</dbReference>
<evidence type="ECO:0000313" key="3">
    <source>
        <dbReference type="Proteomes" id="UP000192934"/>
    </source>
</evidence>
<protein>
    <submittedName>
        <fullName evidence="2">Uncharacterized protein</fullName>
    </submittedName>
</protein>
<keyword evidence="1" id="KW-1133">Transmembrane helix</keyword>
<keyword evidence="3" id="KW-1185">Reference proteome</keyword>
<feature type="transmembrane region" description="Helical" evidence="1">
    <location>
        <begin position="21"/>
        <end position="41"/>
    </location>
</feature>
<keyword evidence="1" id="KW-0812">Transmembrane</keyword>
<dbReference type="AlphaFoldDB" id="A0A1X7H314"/>
<keyword evidence="1" id="KW-0472">Membrane</keyword>
<gene>
    <name evidence="2" type="ORF">SAMN06295910_2781</name>
</gene>
<dbReference type="Proteomes" id="UP000192934">
    <property type="component" value="Chromosome I"/>
</dbReference>
<evidence type="ECO:0000313" key="2">
    <source>
        <dbReference type="EMBL" id="SMF78929.1"/>
    </source>
</evidence>
<accession>A0A1X7H314</accession>
<organism evidence="2 3">
    <name type="scientific">Allosphingosinicella indica</name>
    <dbReference type="NCBI Taxonomy" id="941907"/>
    <lineage>
        <taxon>Bacteria</taxon>
        <taxon>Pseudomonadati</taxon>
        <taxon>Pseudomonadota</taxon>
        <taxon>Alphaproteobacteria</taxon>
        <taxon>Sphingomonadales</taxon>
        <taxon>Sphingomonadaceae</taxon>
        <taxon>Allosphingosinicella</taxon>
    </lineage>
</organism>
<dbReference type="STRING" id="941907.SAMN06295910_2781"/>
<evidence type="ECO:0000256" key="1">
    <source>
        <dbReference type="SAM" id="Phobius"/>
    </source>
</evidence>
<dbReference type="EMBL" id="LT840185">
    <property type="protein sequence ID" value="SMF78929.1"/>
    <property type="molecule type" value="Genomic_DNA"/>
</dbReference>
<name>A0A1X7H314_9SPHN</name>